<sequence>MTGGGEVPTWAIRLRDERKRRLWSQKTMAVRLVRAADADTRRALPSVESVQRYVRGYEAGDHKPGDLYAQLYCRVFGLSHAALFGDDPAVDRGNPSDAPTLADALALTSWLAATNTSRDAIDHLLETTARLAQDHACTPAGRLIADVVRLHGQVQELLRSGKQRLRETRELFRVDADLLAHACVILGDLNQDRVAEIFGQAALLAAQEAEANEAFAWAALAKTARWRNKFVESADLARRGFEHSAPSPVRAMLASYEARAAGLLGDVRRAREALAKAERAADELANPGPETCVWSFPRPRQALLAISVLTRIGDPDAALQAVATADATWAAGTPRSPSLWGQIRVGSEIAHLMKGSLDGAVEQVEPLLTLEPEFRMATVTRYLADLAGLLRQRRFLKSPAAVSLLHQIREFNAGALTENSGRVN</sequence>
<evidence type="ECO:0008006" key="3">
    <source>
        <dbReference type="Google" id="ProtNLM"/>
    </source>
</evidence>
<name>A0ABP8UF67_9ACTN</name>
<dbReference type="RefSeq" id="WP_345433013.1">
    <property type="nucleotide sequence ID" value="NZ_BAABHK010000006.1"/>
</dbReference>
<reference evidence="2" key="1">
    <citation type="journal article" date="2019" name="Int. J. Syst. Evol. Microbiol.">
        <title>The Global Catalogue of Microorganisms (GCM) 10K type strain sequencing project: providing services to taxonomists for standard genome sequencing and annotation.</title>
        <authorList>
            <consortium name="The Broad Institute Genomics Platform"/>
            <consortium name="The Broad Institute Genome Sequencing Center for Infectious Disease"/>
            <person name="Wu L."/>
            <person name="Ma J."/>
        </authorList>
    </citation>
    <scope>NUCLEOTIDE SEQUENCE [LARGE SCALE GENOMIC DNA]</scope>
    <source>
        <strain evidence="2">JCM 17939</strain>
    </source>
</reference>
<accession>A0ABP8UF67</accession>
<gene>
    <name evidence="1" type="ORF">GCM10023196_046080</name>
</gene>
<evidence type="ECO:0000313" key="1">
    <source>
        <dbReference type="EMBL" id="GAA4628685.1"/>
    </source>
</evidence>
<dbReference type="EMBL" id="BAABHK010000006">
    <property type="protein sequence ID" value="GAA4628685.1"/>
    <property type="molecule type" value="Genomic_DNA"/>
</dbReference>
<keyword evidence="2" id="KW-1185">Reference proteome</keyword>
<dbReference type="Proteomes" id="UP001501442">
    <property type="component" value="Unassembled WGS sequence"/>
</dbReference>
<comment type="caution">
    <text evidence="1">The sequence shown here is derived from an EMBL/GenBank/DDBJ whole genome shotgun (WGS) entry which is preliminary data.</text>
</comment>
<organism evidence="1 2">
    <name type="scientific">Actinoallomurus vinaceus</name>
    <dbReference type="NCBI Taxonomy" id="1080074"/>
    <lineage>
        <taxon>Bacteria</taxon>
        <taxon>Bacillati</taxon>
        <taxon>Actinomycetota</taxon>
        <taxon>Actinomycetes</taxon>
        <taxon>Streptosporangiales</taxon>
        <taxon>Thermomonosporaceae</taxon>
        <taxon>Actinoallomurus</taxon>
    </lineage>
</organism>
<proteinExistence type="predicted"/>
<evidence type="ECO:0000313" key="2">
    <source>
        <dbReference type="Proteomes" id="UP001501442"/>
    </source>
</evidence>
<protein>
    <recommendedName>
        <fullName evidence="3">HTH cro/C1-type domain-containing protein</fullName>
    </recommendedName>
</protein>